<keyword evidence="7" id="KW-0812">Transmembrane</keyword>
<name>A0ABU6T2R1_9FABA</name>
<keyword evidence="6" id="KW-1015">Disulfide bond</keyword>
<sequence>MGNKNYYSCHLALMVTCMAAMLAAVAGIRTMKASSSSLCNGTIKECMESNNKEFEMMNSEMNKGILESKNKVTGYGAIKGDGIPCRDQDSTSKNCKPGPAANPYNRGCNAINRCRGGGGGSDHGSTHG</sequence>
<keyword evidence="4" id="KW-0372">Hormone</keyword>
<gene>
    <name evidence="8" type="ORF">PIB30_002813</name>
</gene>
<dbReference type="EMBL" id="JASCZI010090626">
    <property type="protein sequence ID" value="MED6142989.1"/>
    <property type="molecule type" value="Genomic_DNA"/>
</dbReference>
<dbReference type="InterPro" id="IPR008801">
    <property type="entry name" value="RALF"/>
</dbReference>
<evidence type="ECO:0008006" key="10">
    <source>
        <dbReference type="Google" id="ProtNLM"/>
    </source>
</evidence>
<proteinExistence type="inferred from homology"/>
<comment type="similarity">
    <text evidence="2">Belongs to the plant rapid alkalinization factor (RALF) family.</text>
</comment>
<keyword evidence="5" id="KW-0732">Signal</keyword>
<reference evidence="8 9" key="1">
    <citation type="journal article" date="2023" name="Plants (Basel)">
        <title>Bridging the Gap: Combining Genomics and Transcriptomics Approaches to Understand Stylosanthes scabra, an Orphan Legume from the Brazilian Caatinga.</title>
        <authorList>
            <person name="Ferreira-Neto J.R.C."/>
            <person name="da Silva M.D."/>
            <person name="Binneck E."/>
            <person name="de Melo N.F."/>
            <person name="da Silva R.H."/>
            <person name="de Melo A.L.T.M."/>
            <person name="Pandolfi V."/>
            <person name="Bustamante F.O."/>
            <person name="Brasileiro-Vidal A.C."/>
            <person name="Benko-Iseppon A.M."/>
        </authorList>
    </citation>
    <scope>NUCLEOTIDE SEQUENCE [LARGE SCALE GENOMIC DNA]</scope>
    <source>
        <tissue evidence="8">Leaves</tissue>
    </source>
</reference>
<keyword evidence="7" id="KW-1133">Transmembrane helix</keyword>
<protein>
    <recommendedName>
        <fullName evidence="10">Rapid ALkalinization Factor</fullName>
    </recommendedName>
</protein>
<comment type="subcellular location">
    <subcellularLocation>
        <location evidence="1">Secreted</location>
    </subcellularLocation>
</comment>
<organism evidence="8 9">
    <name type="scientific">Stylosanthes scabra</name>
    <dbReference type="NCBI Taxonomy" id="79078"/>
    <lineage>
        <taxon>Eukaryota</taxon>
        <taxon>Viridiplantae</taxon>
        <taxon>Streptophyta</taxon>
        <taxon>Embryophyta</taxon>
        <taxon>Tracheophyta</taxon>
        <taxon>Spermatophyta</taxon>
        <taxon>Magnoliopsida</taxon>
        <taxon>eudicotyledons</taxon>
        <taxon>Gunneridae</taxon>
        <taxon>Pentapetalae</taxon>
        <taxon>rosids</taxon>
        <taxon>fabids</taxon>
        <taxon>Fabales</taxon>
        <taxon>Fabaceae</taxon>
        <taxon>Papilionoideae</taxon>
        <taxon>50 kb inversion clade</taxon>
        <taxon>dalbergioids sensu lato</taxon>
        <taxon>Dalbergieae</taxon>
        <taxon>Pterocarpus clade</taxon>
        <taxon>Stylosanthes</taxon>
    </lineage>
</organism>
<evidence type="ECO:0000256" key="2">
    <source>
        <dbReference type="ARBA" id="ARBA00009178"/>
    </source>
</evidence>
<evidence type="ECO:0000256" key="3">
    <source>
        <dbReference type="ARBA" id="ARBA00022525"/>
    </source>
</evidence>
<dbReference type="PANTHER" id="PTHR33136:SF13">
    <property type="entry name" value="OS10G0328900 PROTEIN"/>
    <property type="match status" value="1"/>
</dbReference>
<accession>A0ABU6T2R1</accession>
<comment type="caution">
    <text evidence="8">The sequence shown here is derived from an EMBL/GenBank/DDBJ whole genome shotgun (WGS) entry which is preliminary data.</text>
</comment>
<evidence type="ECO:0000313" key="8">
    <source>
        <dbReference type="EMBL" id="MED6142989.1"/>
    </source>
</evidence>
<dbReference type="Proteomes" id="UP001341840">
    <property type="component" value="Unassembled WGS sequence"/>
</dbReference>
<evidence type="ECO:0000256" key="5">
    <source>
        <dbReference type="ARBA" id="ARBA00022729"/>
    </source>
</evidence>
<dbReference type="PANTHER" id="PTHR33136">
    <property type="entry name" value="RAPID ALKALINIZATION FACTOR-LIKE"/>
    <property type="match status" value="1"/>
</dbReference>
<keyword evidence="3" id="KW-0964">Secreted</keyword>
<keyword evidence="7" id="KW-0472">Membrane</keyword>
<evidence type="ECO:0000256" key="4">
    <source>
        <dbReference type="ARBA" id="ARBA00022702"/>
    </source>
</evidence>
<evidence type="ECO:0000313" key="9">
    <source>
        <dbReference type="Proteomes" id="UP001341840"/>
    </source>
</evidence>
<keyword evidence="9" id="KW-1185">Reference proteome</keyword>
<evidence type="ECO:0000256" key="1">
    <source>
        <dbReference type="ARBA" id="ARBA00004613"/>
    </source>
</evidence>
<feature type="transmembrane region" description="Helical" evidence="7">
    <location>
        <begin position="6"/>
        <end position="28"/>
    </location>
</feature>
<evidence type="ECO:0000256" key="7">
    <source>
        <dbReference type="SAM" id="Phobius"/>
    </source>
</evidence>
<dbReference type="Pfam" id="PF05498">
    <property type="entry name" value="RALF"/>
    <property type="match status" value="1"/>
</dbReference>
<evidence type="ECO:0000256" key="6">
    <source>
        <dbReference type="ARBA" id="ARBA00023157"/>
    </source>
</evidence>